<comment type="caution">
    <text evidence="2">The sequence shown here is derived from an EMBL/GenBank/DDBJ whole genome shotgun (WGS) entry which is preliminary data.</text>
</comment>
<evidence type="ECO:0000313" key="2">
    <source>
        <dbReference type="EMBL" id="PYB70030.1"/>
    </source>
</evidence>
<feature type="region of interest" description="Disordered" evidence="1">
    <location>
        <begin position="1"/>
        <end position="42"/>
    </location>
</feature>
<dbReference type="RefSeq" id="WP_110793860.1">
    <property type="nucleotide sequence ID" value="NZ_QJRY01000011.1"/>
</dbReference>
<sequence>MHNPTNDNSAKPADDQTGRPLEVAARQSDAATMAQGNSHRPEKLNIYRLEPIAEADDPRWDNSPYQGTVVVAARTSGDARIVASGRELDYMEVDAKPAEDVTTTMASAFRSEKLYTVIEIDRDRSDLTRGILEGKIATDTIRPVQV</sequence>
<gene>
    <name evidence="2" type="ORF">DMY87_22375</name>
</gene>
<evidence type="ECO:0000313" key="3">
    <source>
        <dbReference type="Proteomes" id="UP000247536"/>
    </source>
</evidence>
<protein>
    <submittedName>
        <fullName evidence="2">Uncharacterized protein</fullName>
    </submittedName>
</protein>
<keyword evidence="3" id="KW-1185">Reference proteome</keyword>
<dbReference type="EMBL" id="QJRY01000011">
    <property type="protein sequence ID" value="PYB70030.1"/>
    <property type="molecule type" value="Genomic_DNA"/>
</dbReference>
<organism evidence="2 3">
    <name type="scientific">Rhizobium wuzhouense</name>
    <dbReference type="NCBI Taxonomy" id="1986026"/>
    <lineage>
        <taxon>Bacteria</taxon>
        <taxon>Pseudomonadati</taxon>
        <taxon>Pseudomonadota</taxon>
        <taxon>Alphaproteobacteria</taxon>
        <taxon>Hyphomicrobiales</taxon>
        <taxon>Rhizobiaceae</taxon>
        <taxon>Rhizobium/Agrobacterium group</taxon>
        <taxon>Rhizobium</taxon>
    </lineage>
</organism>
<name>A0ABX5NKE4_9HYPH</name>
<reference evidence="2 3" key="1">
    <citation type="submission" date="2018-06" db="EMBL/GenBank/DDBJ databases">
        <title>Rhizobium wuzhouense sp. nov., isolated from roots of Oryza officinalis.</title>
        <authorList>
            <person name="Yuan T."/>
        </authorList>
    </citation>
    <scope>NUCLEOTIDE SEQUENCE [LARGE SCALE GENOMIC DNA]</scope>
    <source>
        <strain evidence="2 3">W44</strain>
    </source>
</reference>
<accession>A0ABX5NKE4</accession>
<dbReference type="Proteomes" id="UP000247536">
    <property type="component" value="Unassembled WGS sequence"/>
</dbReference>
<evidence type="ECO:0000256" key="1">
    <source>
        <dbReference type="SAM" id="MobiDB-lite"/>
    </source>
</evidence>
<proteinExistence type="predicted"/>